<feature type="compositionally biased region" description="Low complexity" evidence="3">
    <location>
        <begin position="380"/>
        <end position="402"/>
    </location>
</feature>
<dbReference type="SUPFAM" id="SSF57903">
    <property type="entry name" value="FYVE/PHD zinc finger"/>
    <property type="match status" value="1"/>
</dbReference>
<feature type="compositionally biased region" description="Low complexity" evidence="3">
    <location>
        <begin position="1102"/>
        <end position="1125"/>
    </location>
</feature>
<feature type="compositionally biased region" description="Polar residues" evidence="3">
    <location>
        <begin position="994"/>
        <end position="1016"/>
    </location>
</feature>
<feature type="region of interest" description="Disordered" evidence="3">
    <location>
        <begin position="1386"/>
        <end position="1407"/>
    </location>
</feature>
<feature type="compositionally biased region" description="Polar residues" evidence="3">
    <location>
        <begin position="851"/>
        <end position="860"/>
    </location>
</feature>
<feature type="compositionally biased region" description="Low complexity" evidence="3">
    <location>
        <begin position="425"/>
        <end position="443"/>
    </location>
</feature>
<feature type="region of interest" description="Disordered" evidence="3">
    <location>
        <begin position="1102"/>
        <end position="1136"/>
    </location>
</feature>
<evidence type="ECO:0000256" key="2">
    <source>
        <dbReference type="ARBA" id="ARBA00022833"/>
    </source>
</evidence>
<feature type="compositionally biased region" description="Polar residues" evidence="3">
    <location>
        <begin position="1441"/>
        <end position="1457"/>
    </location>
</feature>
<proteinExistence type="predicted"/>
<reference evidence="4 5" key="1">
    <citation type="journal article" date="2024" name="Nat. Commun.">
        <title>Phylogenomics reveals the evolutionary origins of lichenization in chlorophyte algae.</title>
        <authorList>
            <person name="Puginier C."/>
            <person name="Libourel C."/>
            <person name="Otte J."/>
            <person name="Skaloud P."/>
            <person name="Haon M."/>
            <person name="Grisel S."/>
            <person name="Petersen M."/>
            <person name="Berrin J.G."/>
            <person name="Delaux P.M."/>
            <person name="Dal Grande F."/>
            <person name="Keller J."/>
        </authorList>
    </citation>
    <scope>NUCLEOTIDE SEQUENCE [LARGE SCALE GENOMIC DNA]</scope>
    <source>
        <strain evidence="4 5">SAG 2145</strain>
    </source>
</reference>
<feature type="compositionally biased region" description="Low complexity" evidence="3">
    <location>
        <begin position="607"/>
        <end position="617"/>
    </location>
</feature>
<feature type="compositionally biased region" description="Basic and acidic residues" evidence="3">
    <location>
        <begin position="710"/>
        <end position="721"/>
    </location>
</feature>
<evidence type="ECO:0000313" key="4">
    <source>
        <dbReference type="EMBL" id="KAK9836819.1"/>
    </source>
</evidence>
<feature type="region of interest" description="Disordered" evidence="3">
    <location>
        <begin position="1056"/>
        <end position="1078"/>
    </location>
</feature>
<feature type="compositionally biased region" description="Polar residues" evidence="3">
    <location>
        <begin position="352"/>
        <end position="367"/>
    </location>
</feature>
<feature type="compositionally biased region" description="Polar residues" evidence="3">
    <location>
        <begin position="1394"/>
        <end position="1405"/>
    </location>
</feature>
<keyword evidence="1" id="KW-0479">Metal-binding</keyword>
<feature type="region of interest" description="Disordered" evidence="3">
    <location>
        <begin position="108"/>
        <end position="168"/>
    </location>
</feature>
<feature type="compositionally biased region" description="Low complexity" evidence="3">
    <location>
        <begin position="637"/>
        <end position="648"/>
    </location>
</feature>
<feature type="compositionally biased region" description="Basic and acidic residues" evidence="3">
    <location>
        <begin position="784"/>
        <end position="810"/>
    </location>
</feature>
<feature type="compositionally biased region" description="Polar residues" evidence="3">
    <location>
        <begin position="499"/>
        <end position="520"/>
    </location>
</feature>
<feature type="compositionally biased region" description="Basic and acidic residues" evidence="3">
    <location>
        <begin position="243"/>
        <end position="254"/>
    </location>
</feature>
<feature type="compositionally biased region" description="Pro residues" evidence="3">
    <location>
        <begin position="539"/>
        <end position="549"/>
    </location>
</feature>
<feature type="compositionally biased region" description="Polar residues" evidence="3">
    <location>
        <begin position="322"/>
        <end position="335"/>
    </location>
</feature>
<protein>
    <submittedName>
        <fullName evidence="4">Uncharacterized protein</fullName>
    </submittedName>
</protein>
<dbReference type="InterPro" id="IPR011011">
    <property type="entry name" value="Znf_FYVE_PHD"/>
</dbReference>
<feature type="compositionally biased region" description="Polar residues" evidence="3">
    <location>
        <begin position="955"/>
        <end position="965"/>
    </location>
</feature>
<feature type="compositionally biased region" description="Basic and acidic residues" evidence="3">
    <location>
        <begin position="729"/>
        <end position="740"/>
    </location>
</feature>
<keyword evidence="1" id="KW-0863">Zinc-finger</keyword>
<feature type="compositionally biased region" description="Polar residues" evidence="3">
    <location>
        <begin position="656"/>
        <end position="671"/>
    </location>
</feature>
<dbReference type="Proteomes" id="UP001438707">
    <property type="component" value="Unassembled WGS sequence"/>
</dbReference>
<keyword evidence="2" id="KW-0862">Zinc</keyword>
<feature type="compositionally biased region" description="Polar residues" evidence="3">
    <location>
        <begin position="269"/>
        <end position="283"/>
    </location>
</feature>
<accession>A0AAW1RSI8</accession>
<evidence type="ECO:0000313" key="5">
    <source>
        <dbReference type="Proteomes" id="UP001438707"/>
    </source>
</evidence>
<dbReference type="InterPro" id="IPR013083">
    <property type="entry name" value="Znf_RING/FYVE/PHD"/>
</dbReference>
<evidence type="ECO:0000256" key="1">
    <source>
        <dbReference type="ARBA" id="ARBA00022771"/>
    </source>
</evidence>
<feature type="region of interest" description="Disordered" evidence="3">
    <location>
        <begin position="182"/>
        <end position="1016"/>
    </location>
</feature>
<dbReference type="Gene3D" id="3.30.40.10">
    <property type="entry name" value="Zinc/RING finger domain, C3HC4 (zinc finger)"/>
    <property type="match status" value="1"/>
</dbReference>
<feature type="compositionally biased region" description="Polar residues" evidence="3">
    <location>
        <begin position="570"/>
        <end position="579"/>
    </location>
</feature>
<name>A0AAW1RSI8_9CHLO</name>
<dbReference type="EMBL" id="JALJOS010000007">
    <property type="protein sequence ID" value="KAK9836819.1"/>
    <property type="molecule type" value="Genomic_DNA"/>
</dbReference>
<organism evidence="4 5">
    <name type="scientific">Apatococcus lobatus</name>
    <dbReference type="NCBI Taxonomy" id="904363"/>
    <lineage>
        <taxon>Eukaryota</taxon>
        <taxon>Viridiplantae</taxon>
        <taxon>Chlorophyta</taxon>
        <taxon>core chlorophytes</taxon>
        <taxon>Trebouxiophyceae</taxon>
        <taxon>Chlorellales</taxon>
        <taxon>Chlorellaceae</taxon>
        <taxon>Apatococcus</taxon>
    </lineage>
</organism>
<keyword evidence="5" id="KW-1185">Reference proteome</keyword>
<feature type="compositionally biased region" description="Basic and acidic residues" evidence="3">
    <location>
        <begin position="691"/>
        <end position="702"/>
    </location>
</feature>
<feature type="compositionally biased region" description="Basic and acidic residues" evidence="3">
    <location>
        <begin position="145"/>
        <end position="155"/>
    </location>
</feature>
<feature type="compositionally biased region" description="Basic and acidic residues" evidence="3">
    <location>
        <begin position="867"/>
        <end position="879"/>
    </location>
</feature>
<dbReference type="GO" id="GO:0008270">
    <property type="term" value="F:zinc ion binding"/>
    <property type="evidence" value="ECO:0007669"/>
    <property type="project" value="UniProtKB-KW"/>
</dbReference>
<gene>
    <name evidence="4" type="ORF">WJX74_008817</name>
</gene>
<feature type="compositionally biased region" description="Basic and acidic residues" evidence="3">
    <location>
        <begin position="220"/>
        <end position="236"/>
    </location>
</feature>
<sequence>MAAFSQEDTEDLQLEVDDYSRGRSAQRCDLCGDFGATKHVKLCENVKDGCVGGRHTYCFSPPLAKLPSGIFYCACCCEGELTKPGRFAFWVQSGGHLGDLPYSRLKRTAKQKASRVRPALHQQMSGSDSDTKPLSRLSPTSSKQKKLDLPDSEHAGRHRAGAVSSSMDALTDAGDGVAARATSAAEDAAARSQKRRKVSSSPTGSRQGKLLGGQSGRNPDPARTDVIDLEEQDIHVHKPALSARKDVGKMKELQDSTGPGVAKRRRDNAPSSDDASANQQAPLSKQKGPPPTATSDGSPSRQPPSRTAPAPSVPGSDPKAQAATSSGSNAHTSLQPHGRRSNIHAALKPHAQGSQNPHPGGSQQPSSVIADDPSEFKHAPGSSGTSSLEGSASSPSSPTRSLSPPPKEHVGYLVSPEGLGAALPLSSRGQDSPSGSSPSSVELSRPHVYGAGKRRPSPPPAWDSSQEDYADPSSPRAPISKTSSTPPADCPSHEADVTRSVSSTPPLSVMSSPKNPSLILNETVESDDSSAGNGQSPTPHTPSPPPDSPLPMLDEDGGSDDNNVGRPQASLPSNNTSPDSPMLLDNIMDSVSKNRVDTERPSPSPWPSVTTPESPTSMLKAHMASDDEAERAVRQASPSTSLNDSPSSMLKRDHLSNQLSRTGSQSRSPLTAKSLIKYASHPAHLISSHRSPADSRSFRFSDSKSSSPPDDTRALEADHGASNESNADDSSRSEVNRNEPSEPEDDNDISAVDSPLGSAKAALPRSDSDSEDDKPLAAAMLHKPSVEDALASKHEGSHATTSDREDDKPLRALKGTATSKPLRRGPLASEPRSMSDESDEEPLGIKRRRVTSNSPFQHATVQGYDLPRGDSQADREISARPKPTANKFPVKKGTAGLGRQRTSESVVSHEPDDRAEAGGMAAGINPIKRSLSAPSAGAGAAHRDGSQRVPASIGMQVSKTVQAPSVATKKEASAAASAAGKTLQAHENKAPASAGTSKMPSATSATASARLPASNTDPAAAFREGLELLWGPAGAPFGSGQNASKPVTAIAATTVGGRRVPTLPRPAGPPAAGLKAPSSAAPSSAALAAAEAAVKPPLARVTPVAPSSGASWGSQAAQEPASKAKPPAKPPVKPKPQVDAFQELRAMFGNQHKELDMREAKLGSKSVETESHAEAHLKVEESSRWIYEDQLGQAQCIEDSVGGAALWSGSATITDAPDLSPQGQPLEVRLQAYTILGKTDEDGQRLDGSAPAALLPQQLTFSTVPLIESLGFTLEQVTDKRAAVKFGHCKDLAALLLAAPAAGTEDSQKLIELAHRLWTKAQCLRAPLGGASGDWLAVVPALQAQDLLRQDALWALVVAGKRAWAKQTQPSKRLYKGLKGLQLDDQGCPRLPSASASPANITNSPAPVVMPQVLKQAPGSRQPRQRRIRFNGNEQADPATTAPSSEDNPTTLSTDGASTGADPATMDVPSHPGNGTGDPSTAPVAAAESLFGGLKPMQGVRYCFVGFRETDRATKDLRGFLRSHGAEFHRLPQPGTINMMMMHEMVARKGMNEIGQQLEGKAYRDFVAPHLDTQLRLYVDVGYVAFASKNAGRPPTSIQERMEANEIMPAGTLVFTEARTLNEEHGMLKQLLEKLQAARLACTWKHAKWQVCLTPEEAFKLDGDAKALFESNIATGLTAAILPNERASSGGLQNHALKASFRHHKDVRHTFVMSCSKTFLDTVEKHSCLFYGRPSEVLSMVDQICARL</sequence>
<feature type="compositionally biased region" description="Polar residues" evidence="3">
    <location>
        <begin position="293"/>
        <end position="305"/>
    </location>
</feature>
<feature type="compositionally biased region" description="Basic and acidic residues" evidence="3">
    <location>
        <begin position="907"/>
        <end position="916"/>
    </location>
</feature>
<feature type="region of interest" description="Disordered" evidence="3">
    <location>
        <begin position="1431"/>
        <end position="1483"/>
    </location>
</feature>
<comment type="caution">
    <text evidence="4">The sequence shown here is derived from an EMBL/GenBank/DDBJ whole genome shotgun (WGS) entry which is preliminary data.</text>
</comment>
<evidence type="ECO:0000256" key="3">
    <source>
        <dbReference type="SAM" id="MobiDB-lite"/>
    </source>
</evidence>